<gene>
    <name evidence="2" type="ORF">BC936DRAFT_143418</name>
</gene>
<feature type="compositionally biased region" description="Low complexity" evidence="1">
    <location>
        <begin position="21"/>
        <end position="35"/>
    </location>
</feature>
<feature type="region of interest" description="Disordered" evidence="1">
    <location>
        <begin position="1"/>
        <end position="68"/>
    </location>
</feature>
<name>A0A432ZZ88_9FUNG</name>
<comment type="caution">
    <text evidence="2">The sequence shown here is derived from an EMBL/GenBank/DDBJ whole genome shotgun (WGS) entry which is preliminary data.</text>
</comment>
<evidence type="ECO:0000256" key="1">
    <source>
        <dbReference type="SAM" id="MobiDB-lite"/>
    </source>
</evidence>
<dbReference type="EMBL" id="RBNI01026759">
    <property type="protein sequence ID" value="RUO95699.1"/>
    <property type="molecule type" value="Genomic_DNA"/>
</dbReference>
<dbReference type="AlphaFoldDB" id="A0A432ZZ88"/>
<dbReference type="Proteomes" id="UP000268093">
    <property type="component" value="Unassembled WGS sequence"/>
</dbReference>
<organism evidence="2 3">
    <name type="scientific">Jimgerdemannia flammicorona</name>
    <dbReference type="NCBI Taxonomy" id="994334"/>
    <lineage>
        <taxon>Eukaryota</taxon>
        <taxon>Fungi</taxon>
        <taxon>Fungi incertae sedis</taxon>
        <taxon>Mucoromycota</taxon>
        <taxon>Mucoromycotina</taxon>
        <taxon>Endogonomycetes</taxon>
        <taxon>Endogonales</taxon>
        <taxon>Endogonaceae</taxon>
        <taxon>Jimgerdemannia</taxon>
    </lineage>
</organism>
<reference evidence="2 3" key="1">
    <citation type="journal article" date="2018" name="New Phytol.">
        <title>Phylogenomics of Endogonaceae and evolution of mycorrhizas within Mucoromycota.</title>
        <authorList>
            <person name="Chang Y."/>
            <person name="Desiro A."/>
            <person name="Na H."/>
            <person name="Sandor L."/>
            <person name="Lipzen A."/>
            <person name="Clum A."/>
            <person name="Barry K."/>
            <person name="Grigoriev I.V."/>
            <person name="Martin F.M."/>
            <person name="Stajich J.E."/>
            <person name="Smith M.E."/>
            <person name="Bonito G."/>
            <person name="Spatafora J.W."/>
        </authorList>
    </citation>
    <scope>NUCLEOTIDE SEQUENCE [LARGE SCALE GENOMIC DNA]</scope>
    <source>
        <strain evidence="2 3">GMNB39</strain>
    </source>
</reference>
<evidence type="ECO:0000313" key="3">
    <source>
        <dbReference type="Proteomes" id="UP000268093"/>
    </source>
</evidence>
<evidence type="ECO:0000313" key="2">
    <source>
        <dbReference type="EMBL" id="RUO95699.1"/>
    </source>
</evidence>
<keyword evidence="3" id="KW-1185">Reference proteome</keyword>
<proteinExistence type="predicted"/>
<sequence>MEPNNSPHRSGHGSLQHPYPHRAASSPHLLSHSPSRPLPPHFGAGSRPSSRASSPPPHSSSPASFMSQQGSIVTGGIFAQGESALGNDLATYLQRNFEPNPAPAAPRSPVHISCCCGDSDCENMQLFTTTVRGLEDEVRLAGGESINV</sequence>
<accession>A0A432ZZ88</accession>
<protein>
    <submittedName>
        <fullName evidence="2">Uncharacterized protein</fullName>
    </submittedName>
</protein>